<name>A0ABS7CNN8_9BACT</name>
<evidence type="ECO:0000313" key="1">
    <source>
        <dbReference type="EMBL" id="MBW7465465.1"/>
    </source>
</evidence>
<keyword evidence="2" id="KW-1185">Reference proteome</keyword>
<evidence type="ECO:0008006" key="3">
    <source>
        <dbReference type="Google" id="ProtNLM"/>
    </source>
</evidence>
<protein>
    <recommendedName>
        <fullName evidence="3">YD repeat-containing protein</fullName>
    </recommendedName>
</protein>
<dbReference type="RefSeq" id="WP_219875318.1">
    <property type="nucleotide sequence ID" value="NZ_JAHYXK010000001.1"/>
</dbReference>
<reference evidence="1 2" key="1">
    <citation type="journal article" date="2016" name="Int. J. Syst. Evol. Microbiol.">
        <title>Pontibacter aydingkolensis sp. nov., isolated from soil of a salt lake.</title>
        <authorList>
            <person name="Osman G."/>
            <person name="Zhang T."/>
            <person name="Lou K."/>
            <person name="Gao Y."/>
            <person name="Chang W."/>
            <person name="Lin Q."/>
            <person name="Yang H.M."/>
            <person name="Huo X.D."/>
            <person name="Wang N."/>
        </authorList>
    </citation>
    <scope>NUCLEOTIDE SEQUENCE [LARGE SCALE GENOMIC DNA]</scope>
    <source>
        <strain evidence="1 2">KACC 19255</strain>
    </source>
</reference>
<dbReference type="Proteomes" id="UP000813018">
    <property type="component" value="Unassembled WGS sequence"/>
</dbReference>
<comment type="caution">
    <text evidence="1">The sequence shown here is derived from an EMBL/GenBank/DDBJ whole genome shotgun (WGS) entry which is preliminary data.</text>
</comment>
<proteinExistence type="predicted"/>
<accession>A0ABS7CNN8</accession>
<sequence length="245" mass="28803">MTTTKPGFYEAVTYRYYDEYFNEPDHRLKDEIFEVNYSPDKGIIGWDRSDSIKSRQEMLARLSDSDLVTDESQSVYLARTSQSQKVKHSYNQDKQLAESTYYFMLTGREAKNILNDPRYISKQVKYDYKEGKLSMVAFYAPGSSRPYLLIELAYDDRPGYLKQLPLEARFMPLELPYRDHNITSYTVTDATGNVRKELSYTCEYSYNKDGYPDKFTRRMLNGKEVKGYILYKTDLEKKEKIASVQ</sequence>
<dbReference type="EMBL" id="JAHYXK010000001">
    <property type="protein sequence ID" value="MBW7465465.1"/>
    <property type="molecule type" value="Genomic_DNA"/>
</dbReference>
<organism evidence="1 2">
    <name type="scientific">Pontibacter aydingkolensis</name>
    <dbReference type="NCBI Taxonomy" id="1911536"/>
    <lineage>
        <taxon>Bacteria</taxon>
        <taxon>Pseudomonadati</taxon>
        <taxon>Bacteroidota</taxon>
        <taxon>Cytophagia</taxon>
        <taxon>Cytophagales</taxon>
        <taxon>Hymenobacteraceae</taxon>
        <taxon>Pontibacter</taxon>
    </lineage>
</organism>
<evidence type="ECO:0000313" key="2">
    <source>
        <dbReference type="Proteomes" id="UP000813018"/>
    </source>
</evidence>
<gene>
    <name evidence="1" type="ORF">K0O23_00155</name>
</gene>